<reference evidence="7 8" key="1">
    <citation type="submission" date="2018-06" db="EMBL/GenBank/DDBJ databases">
        <authorList>
            <consortium name="Pathogen Informatics"/>
            <person name="Doyle S."/>
        </authorList>
    </citation>
    <scope>NUCLEOTIDE SEQUENCE [LARGE SCALE GENOMIC DNA]</scope>
    <source>
        <strain evidence="7 8">NCTC12119</strain>
    </source>
</reference>
<dbReference type="SUPFAM" id="SSF49401">
    <property type="entry name" value="Bacterial adhesins"/>
    <property type="match status" value="1"/>
</dbReference>
<keyword evidence="4" id="KW-0281">Fimbrium</keyword>
<evidence type="ECO:0000313" key="7">
    <source>
        <dbReference type="EMBL" id="SUW63627.1"/>
    </source>
</evidence>
<feature type="chain" id="PRO_5016598786" evidence="5">
    <location>
        <begin position="23"/>
        <end position="178"/>
    </location>
</feature>
<dbReference type="GO" id="GO:0009289">
    <property type="term" value="C:pilus"/>
    <property type="evidence" value="ECO:0007669"/>
    <property type="project" value="UniProtKB-SubCell"/>
</dbReference>
<proteinExistence type="inferred from homology"/>
<dbReference type="RefSeq" id="WP_115628333.1">
    <property type="nucleotide sequence ID" value="NZ_AP023184.1"/>
</dbReference>
<evidence type="ECO:0000256" key="5">
    <source>
        <dbReference type="SAM" id="SignalP"/>
    </source>
</evidence>
<dbReference type="PANTHER" id="PTHR33420">
    <property type="entry name" value="FIMBRIAL SUBUNIT ELFA-RELATED"/>
    <property type="match status" value="1"/>
</dbReference>
<dbReference type="AlphaFoldDB" id="A0A381C718"/>
<dbReference type="InterPro" id="IPR000259">
    <property type="entry name" value="Adhesion_dom_fimbrial"/>
</dbReference>
<gene>
    <name evidence="7" type="primary">elfA_1</name>
    <name evidence="7" type="ORF">NCTC12119_02119</name>
</gene>
<evidence type="ECO:0000313" key="8">
    <source>
        <dbReference type="Proteomes" id="UP000255528"/>
    </source>
</evidence>
<dbReference type="InterPro" id="IPR036937">
    <property type="entry name" value="Adhesion_dom_fimbrial_sf"/>
</dbReference>
<protein>
    <submittedName>
        <fullName evidence="7">ELF</fullName>
    </submittedName>
</protein>
<dbReference type="GO" id="GO:0043709">
    <property type="term" value="P:cell adhesion involved in single-species biofilm formation"/>
    <property type="evidence" value="ECO:0007669"/>
    <property type="project" value="TreeGrafter"/>
</dbReference>
<organism evidence="7 8">
    <name type="scientific">Buttiauxella agrestis</name>
    <dbReference type="NCBI Taxonomy" id="82977"/>
    <lineage>
        <taxon>Bacteria</taxon>
        <taxon>Pseudomonadati</taxon>
        <taxon>Pseudomonadota</taxon>
        <taxon>Gammaproteobacteria</taxon>
        <taxon>Enterobacterales</taxon>
        <taxon>Enterobacteriaceae</taxon>
        <taxon>Buttiauxella</taxon>
    </lineage>
</organism>
<evidence type="ECO:0000256" key="1">
    <source>
        <dbReference type="ARBA" id="ARBA00004561"/>
    </source>
</evidence>
<keyword evidence="3 5" id="KW-0732">Signal</keyword>
<dbReference type="InterPro" id="IPR008966">
    <property type="entry name" value="Adhesion_dom_sf"/>
</dbReference>
<dbReference type="PANTHER" id="PTHR33420:SF3">
    <property type="entry name" value="FIMBRIAL SUBUNIT ELFA"/>
    <property type="match status" value="1"/>
</dbReference>
<dbReference type="EMBL" id="UIGI01000001">
    <property type="protein sequence ID" value="SUW63627.1"/>
    <property type="molecule type" value="Genomic_DNA"/>
</dbReference>
<evidence type="ECO:0000256" key="4">
    <source>
        <dbReference type="ARBA" id="ARBA00023263"/>
    </source>
</evidence>
<feature type="domain" description="Fimbrial-type adhesion" evidence="6">
    <location>
        <begin position="31"/>
        <end position="177"/>
    </location>
</feature>
<comment type="subcellular location">
    <subcellularLocation>
        <location evidence="1">Fimbrium</location>
    </subcellularLocation>
</comment>
<accession>A0A381C718</accession>
<comment type="similarity">
    <text evidence="2">Belongs to the fimbrial protein family.</text>
</comment>
<dbReference type="Gene3D" id="2.60.40.1090">
    <property type="entry name" value="Fimbrial-type adhesion domain"/>
    <property type="match status" value="1"/>
</dbReference>
<dbReference type="InterPro" id="IPR050263">
    <property type="entry name" value="Bact_Fimbrial_Adh_Pro"/>
</dbReference>
<feature type="signal peptide" evidence="5">
    <location>
        <begin position="1"/>
        <end position="22"/>
    </location>
</feature>
<evidence type="ECO:0000259" key="6">
    <source>
        <dbReference type="Pfam" id="PF00419"/>
    </source>
</evidence>
<dbReference type="Proteomes" id="UP000255528">
    <property type="component" value="Unassembled WGS sequence"/>
</dbReference>
<name>A0A381C718_9ENTR</name>
<dbReference type="Pfam" id="PF00419">
    <property type="entry name" value="Fimbrial"/>
    <property type="match status" value="1"/>
</dbReference>
<evidence type="ECO:0000256" key="2">
    <source>
        <dbReference type="ARBA" id="ARBA00006671"/>
    </source>
</evidence>
<sequence length="178" mass="17559">MKFNSAVLSLVAAGLFSVAAHADTTVAGGTIKFEGQVVDAACSVFADSMDQTVTLDQVTASKLATAGTAAGQQKSFNIKLEDCDTTASQNASVTFIGQSDAVTSGALANTAGAGAATNVALQLYGADGAVLPLGTTSSTTTLIDGENILPFSVDYIATGAAATAGNVSAVATFSTTFS</sequence>
<evidence type="ECO:0000256" key="3">
    <source>
        <dbReference type="ARBA" id="ARBA00022729"/>
    </source>
</evidence>